<sequence length="85" mass="9307">MTRRYYAVLAKVSLGYSPLEGRLVTCYSPVRHCTQGLLPFLVRLACVRHAASVDSEPGSNSRLKPFKTCSTRLTEVSGANSTTQT</sequence>
<gene>
    <name evidence="1" type="ORF">CARN3_0570</name>
</gene>
<comment type="caution">
    <text evidence="1">The sequence shown here is derived from an EMBL/GenBank/DDBJ whole genome shotgun (WGS) entry which is preliminary data.</text>
</comment>
<proteinExistence type="predicted"/>
<protein>
    <submittedName>
        <fullName evidence="1">Uncharacterized protein</fullName>
    </submittedName>
</protein>
<evidence type="ECO:0000313" key="1">
    <source>
        <dbReference type="EMBL" id="CBH99629.1"/>
    </source>
</evidence>
<organism evidence="1">
    <name type="scientific">mine drainage metagenome</name>
    <dbReference type="NCBI Taxonomy" id="410659"/>
    <lineage>
        <taxon>unclassified sequences</taxon>
        <taxon>metagenomes</taxon>
        <taxon>ecological metagenomes</taxon>
    </lineage>
</organism>
<reference evidence="1" key="1">
    <citation type="submission" date="2009-10" db="EMBL/GenBank/DDBJ databases">
        <title>Diversity of trophic interactions inside an arsenic-rich microbial ecosystem.</title>
        <authorList>
            <person name="Bertin P.N."/>
            <person name="Heinrich-Salmeron A."/>
            <person name="Pelletier E."/>
            <person name="Goulhen-Chollet F."/>
            <person name="Arsene-Ploetze F."/>
            <person name="Gallien S."/>
            <person name="Calteau A."/>
            <person name="Vallenet D."/>
            <person name="Casiot C."/>
            <person name="Chane-Woon-Ming B."/>
            <person name="Giloteaux L."/>
            <person name="Barakat M."/>
            <person name="Bonnefoy V."/>
            <person name="Bruneel O."/>
            <person name="Chandler M."/>
            <person name="Cleiss J."/>
            <person name="Duran R."/>
            <person name="Elbaz-Poulichet F."/>
            <person name="Fonknechten N."/>
            <person name="Lauga B."/>
            <person name="Mornico D."/>
            <person name="Ortet P."/>
            <person name="Schaeffer C."/>
            <person name="Siguier P."/>
            <person name="Alexander Thil Smith A."/>
            <person name="Van Dorsselaer A."/>
            <person name="Weissenbach J."/>
            <person name="Medigue C."/>
            <person name="Le Paslier D."/>
        </authorList>
    </citation>
    <scope>NUCLEOTIDE SEQUENCE</scope>
</reference>
<accession>E6PXH0</accession>
<dbReference type="AlphaFoldDB" id="E6PXH0"/>
<name>E6PXH0_9ZZZZ</name>
<dbReference type="EMBL" id="CABN01000038">
    <property type="protein sequence ID" value="CBH99629.1"/>
    <property type="molecule type" value="Genomic_DNA"/>
</dbReference>